<proteinExistence type="predicted"/>
<dbReference type="EMBL" id="UOEY01000017">
    <property type="protein sequence ID" value="VAW35605.1"/>
    <property type="molecule type" value="Genomic_DNA"/>
</dbReference>
<name>A0A3B0UWR0_9ZZZZ</name>
<dbReference type="AlphaFoldDB" id="A0A3B0UWR0"/>
<organism evidence="2">
    <name type="scientific">hydrothermal vent metagenome</name>
    <dbReference type="NCBI Taxonomy" id="652676"/>
    <lineage>
        <taxon>unclassified sequences</taxon>
        <taxon>metagenomes</taxon>
        <taxon>ecological metagenomes</taxon>
    </lineage>
</organism>
<evidence type="ECO:0000313" key="2">
    <source>
        <dbReference type="EMBL" id="VAW35605.1"/>
    </source>
</evidence>
<dbReference type="Gene3D" id="3.30.70.1900">
    <property type="match status" value="1"/>
</dbReference>
<feature type="domain" description="CRISPR-associated protein Cas6 C-terminal" evidence="1">
    <location>
        <begin position="174"/>
        <end position="295"/>
    </location>
</feature>
<dbReference type="InterPro" id="IPR019267">
    <property type="entry name" value="CRISPR-assoc_Cas6_C"/>
</dbReference>
<sequence length="303" mass="34122">MMTGRYLFTCRFLTAALLPAFKGSTLRGAFGHALKKVCCAIKRRSCTDCLLAGTCVYSFIFEAGKARRPHPYVLEPPEESRREYGRGDEFAFNIVLFGQANDYLPHVIYAVERMGESGLGSRGDPGPGRFSLAEVTLNGHRIYDGREKILARDPAPARLELTPPPSRTITTLAVHLQTPLRLKHQNHLQDQLPFHLLVRAALRRISFLEEAYGQGEPNLDYRGLVERAGRVSINHGDCQWVDLTRYSSRQQTAMRIGGLAGTIQYEGELTEFQPLLKYCEHTHLGKQTSFGLGRIEVMCRVHY</sequence>
<gene>
    <name evidence="2" type="ORF">MNBD_DELTA04-771</name>
</gene>
<protein>
    <submittedName>
        <fullName evidence="2">CRISPR repeat RNA endoribonuclease Cas6</fullName>
    </submittedName>
</protein>
<reference evidence="2" key="1">
    <citation type="submission" date="2018-06" db="EMBL/GenBank/DDBJ databases">
        <authorList>
            <person name="Zhirakovskaya E."/>
        </authorList>
    </citation>
    <scope>NUCLEOTIDE SEQUENCE</scope>
</reference>
<evidence type="ECO:0000259" key="1">
    <source>
        <dbReference type="Pfam" id="PF10040"/>
    </source>
</evidence>
<accession>A0A3B0UWR0</accession>
<dbReference type="Pfam" id="PF10040">
    <property type="entry name" value="CRISPR_Cas6"/>
    <property type="match status" value="1"/>
</dbReference>